<dbReference type="PANTHER" id="PTHR28589:SF1">
    <property type="entry name" value="SMALL RIBOSOMAL SUBUNIT PROTEIN MS34"/>
    <property type="match status" value="1"/>
</dbReference>
<dbReference type="AlphaFoldDB" id="A0A0M3J0X6"/>
<dbReference type="WBParaSite" id="ASIM_0000117001-mRNA-1">
    <property type="protein sequence ID" value="ASIM_0000117001-mRNA-1"/>
    <property type="gene ID" value="ASIM_0000117001"/>
</dbReference>
<evidence type="ECO:0000313" key="1">
    <source>
        <dbReference type="EMBL" id="VDK18371.1"/>
    </source>
</evidence>
<sequence>MDRWLYGGSVWAEWTFRGRNLGLYEFSSDLNRSDWRLIHKREEEEFMKCDEPMGDILVPNSFPLPPLQILLAKKYAKKNGLTFTEAQERAPLDVCIDPEFEMLRPFIKKIDPPKKAKSIYDEANPEVWLDLYGRELPTKVEAWNVGPAAIRIPFAEADSIPKPSTSLAM</sequence>
<dbReference type="InterPro" id="IPR032053">
    <property type="entry name" value="Ribosomal_mS34"/>
</dbReference>
<dbReference type="Proteomes" id="UP000267096">
    <property type="component" value="Unassembled WGS sequence"/>
</dbReference>
<dbReference type="OrthoDB" id="16434at2759"/>
<organism evidence="3">
    <name type="scientific">Anisakis simplex</name>
    <name type="common">Herring worm</name>
    <dbReference type="NCBI Taxonomy" id="6269"/>
    <lineage>
        <taxon>Eukaryota</taxon>
        <taxon>Metazoa</taxon>
        <taxon>Ecdysozoa</taxon>
        <taxon>Nematoda</taxon>
        <taxon>Chromadorea</taxon>
        <taxon>Rhabditida</taxon>
        <taxon>Spirurina</taxon>
        <taxon>Ascaridomorpha</taxon>
        <taxon>Ascaridoidea</taxon>
        <taxon>Anisakidae</taxon>
        <taxon>Anisakis</taxon>
        <taxon>Anisakis simplex complex</taxon>
    </lineage>
</organism>
<name>A0A0M3J0X6_ANISI</name>
<dbReference type="PANTHER" id="PTHR28589">
    <property type="entry name" value="28S RIBOSOMAL PROTEIN S34, MITOCHONDRIAL"/>
    <property type="match status" value="1"/>
</dbReference>
<proteinExistence type="predicted"/>
<gene>
    <name evidence="1" type="ORF">ASIM_LOCUS1059</name>
</gene>
<dbReference type="GO" id="GO:0003735">
    <property type="term" value="F:structural constituent of ribosome"/>
    <property type="evidence" value="ECO:0007669"/>
    <property type="project" value="InterPro"/>
</dbReference>
<dbReference type="EMBL" id="UYRR01000979">
    <property type="protein sequence ID" value="VDK18371.1"/>
    <property type="molecule type" value="Genomic_DNA"/>
</dbReference>
<reference evidence="3" key="1">
    <citation type="submission" date="2017-02" db="UniProtKB">
        <authorList>
            <consortium name="WormBaseParasite"/>
        </authorList>
    </citation>
    <scope>IDENTIFICATION</scope>
</reference>
<dbReference type="GO" id="GO:0005739">
    <property type="term" value="C:mitochondrion"/>
    <property type="evidence" value="ECO:0007669"/>
    <property type="project" value="InterPro"/>
</dbReference>
<reference evidence="1 2" key="2">
    <citation type="submission" date="2018-11" db="EMBL/GenBank/DDBJ databases">
        <authorList>
            <consortium name="Pathogen Informatics"/>
        </authorList>
    </citation>
    <scope>NUCLEOTIDE SEQUENCE [LARGE SCALE GENOMIC DNA]</scope>
</reference>
<evidence type="ECO:0000313" key="2">
    <source>
        <dbReference type="Proteomes" id="UP000267096"/>
    </source>
</evidence>
<evidence type="ECO:0000313" key="3">
    <source>
        <dbReference type="WBParaSite" id="ASIM_0000117001-mRNA-1"/>
    </source>
</evidence>
<accession>A0A0M3J0X6</accession>
<protein>
    <submittedName>
        <fullName evidence="1 3">Uncharacterized protein</fullName>
    </submittedName>
</protein>
<dbReference type="Pfam" id="PF16053">
    <property type="entry name" value="MRP-S34"/>
    <property type="match status" value="1"/>
</dbReference>
<keyword evidence="2" id="KW-1185">Reference proteome</keyword>